<evidence type="ECO:0000313" key="2">
    <source>
        <dbReference type="EMBL" id="KAK2101785.1"/>
    </source>
</evidence>
<dbReference type="PANTHER" id="PTHR36462">
    <property type="entry name" value="CHROMOSOME 12 OPEN READING FRAME 71"/>
    <property type="match status" value="1"/>
</dbReference>
<accession>A0ABQ9UY88</accession>
<protein>
    <submittedName>
        <fullName evidence="2">Uncharacterized protein</fullName>
    </submittedName>
</protein>
<dbReference type="Proteomes" id="UP001266305">
    <property type="component" value="Unassembled WGS sequence"/>
</dbReference>
<dbReference type="InterPro" id="IPR027908">
    <property type="entry name" value="DUF4640"/>
</dbReference>
<gene>
    <name evidence="2" type="ORF">P7K49_019451</name>
</gene>
<comment type="caution">
    <text evidence="2">The sequence shown here is derived from an EMBL/GenBank/DDBJ whole genome shotgun (WGS) entry which is preliminary data.</text>
</comment>
<dbReference type="EMBL" id="JASSZA010000009">
    <property type="protein sequence ID" value="KAK2101785.1"/>
    <property type="molecule type" value="Genomic_DNA"/>
</dbReference>
<dbReference type="PANTHER" id="PTHR36462:SF1">
    <property type="entry name" value="CHROMOSOME 12 OPEN READING FRAME 71"/>
    <property type="match status" value="1"/>
</dbReference>
<feature type="region of interest" description="Disordered" evidence="1">
    <location>
        <begin position="216"/>
        <end position="275"/>
    </location>
</feature>
<organism evidence="2 3">
    <name type="scientific">Saguinus oedipus</name>
    <name type="common">Cotton-top tamarin</name>
    <name type="synonym">Oedipomidas oedipus</name>
    <dbReference type="NCBI Taxonomy" id="9490"/>
    <lineage>
        <taxon>Eukaryota</taxon>
        <taxon>Metazoa</taxon>
        <taxon>Chordata</taxon>
        <taxon>Craniata</taxon>
        <taxon>Vertebrata</taxon>
        <taxon>Euteleostomi</taxon>
        <taxon>Mammalia</taxon>
        <taxon>Eutheria</taxon>
        <taxon>Euarchontoglires</taxon>
        <taxon>Primates</taxon>
        <taxon>Haplorrhini</taxon>
        <taxon>Platyrrhini</taxon>
        <taxon>Cebidae</taxon>
        <taxon>Callitrichinae</taxon>
        <taxon>Saguinus</taxon>
    </lineage>
</organism>
<keyword evidence="3" id="KW-1185">Reference proteome</keyword>
<reference evidence="2 3" key="1">
    <citation type="submission" date="2023-05" db="EMBL/GenBank/DDBJ databases">
        <title>B98-5 Cell Line De Novo Hybrid Assembly: An Optical Mapping Approach.</title>
        <authorList>
            <person name="Kananen K."/>
            <person name="Auerbach J.A."/>
            <person name="Kautto E."/>
            <person name="Blachly J.S."/>
        </authorList>
    </citation>
    <scope>NUCLEOTIDE SEQUENCE [LARGE SCALE GENOMIC DNA]</scope>
    <source>
        <strain evidence="2">B95-8</strain>
        <tissue evidence="2">Cell line</tissue>
    </source>
</reference>
<proteinExistence type="predicted"/>
<evidence type="ECO:0000313" key="3">
    <source>
        <dbReference type="Proteomes" id="UP001266305"/>
    </source>
</evidence>
<name>A0ABQ9UY88_SAGOE</name>
<evidence type="ECO:0000256" key="1">
    <source>
        <dbReference type="SAM" id="MobiDB-lite"/>
    </source>
</evidence>
<dbReference type="Pfam" id="PF15480">
    <property type="entry name" value="DUF4640"/>
    <property type="match status" value="1"/>
</dbReference>
<sequence>MGYFSCEDTTFCEDAPSKGPSIHFLPPIQGAWGTERIQTPMKRQDQIEDKPEQFCKLSIFLAWDADVGSDNTDSIANSFLNGDNLWIDKFPKEMTKLSVSKLDNLVQEFQTFLENLKYDEDDGTVFPETTQKDFQLSRGSPLEMAQVSHQEHDACPDLPKCKPPENKDVVQSPQTPLRLKEHELAEVSTEMPHRTRERPGLNHRILQFSEAGPRGSEWYQWETDNKERSQGEDVGKRLRNAERNQEGSKQGEGLTTVSPFPPKTCIFSINDINGH</sequence>
<feature type="compositionally biased region" description="Basic and acidic residues" evidence="1">
    <location>
        <begin position="223"/>
        <end position="246"/>
    </location>
</feature>